<proteinExistence type="predicted"/>
<accession>A0A164C1C8</accession>
<dbReference type="Proteomes" id="UP000076476">
    <property type="component" value="Unassembled WGS sequence"/>
</dbReference>
<keyword evidence="2" id="KW-0175">Coiled coil</keyword>
<accession>A0A161Y280</accession>
<dbReference type="EMBL" id="CP017703">
    <property type="protein sequence ID" value="ASS91632.1"/>
    <property type="molecule type" value="Genomic_DNA"/>
</dbReference>
<gene>
    <name evidence="3" type="ORF">AP3564_16580</name>
    <name evidence="4" type="ORF">AZI98_11740</name>
</gene>
<name>A0A161Y280_9BACI</name>
<evidence type="ECO:0000313" key="4">
    <source>
        <dbReference type="EMBL" id="KZN95742.1"/>
    </source>
</evidence>
<protein>
    <submittedName>
        <fullName evidence="4">Uncharacterized protein</fullName>
    </submittedName>
</protein>
<dbReference type="OrthoDB" id="2875147at2"/>
<dbReference type="EMBL" id="LWBR01000035">
    <property type="protein sequence ID" value="KZN95742.1"/>
    <property type="molecule type" value="Genomic_DNA"/>
</dbReference>
<reference evidence="4 5" key="1">
    <citation type="submission" date="2016-04" db="EMBL/GenBank/DDBJ databases">
        <title>Draft genome sequence of Aeribacillus pallidus 8m3 from petroleum reservoir.</title>
        <authorList>
            <person name="Poltaraus A.B."/>
            <person name="Nazina T.N."/>
            <person name="Tourova T.P."/>
            <person name="Malakho S.M."/>
            <person name="Korshunova A.V."/>
            <person name="Sokolova D.S."/>
        </authorList>
    </citation>
    <scope>NUCLEOTIDE SEQUENCE [LARGE SCALE GENOMIC DNA]</scope>
    <source>
        <strain evidence="4 5">8m3</strain>
    </source>
</reference>
<evidence type="ECO:0000313" key="3">
    <source>
        <dbReference type="EMBL" id="ASS91632.1"/>
    </source>
</evidence>
<sequence>MNPLDQIKDELTLMKDELNARLAKSQLDDPIFIRDVKNELNDVELALEKMEYGLYGICEETLQKLPLEQLAQIPTARTIHDFLNMKSYLKKTLEYH</sequence>
<dbReference type="Proteomes" id="UP000214606">
    <property type="component" value="Chromosome"/>
</dbReference>
<feature type="zinc finger region" description="dksA C4-type" evidence="1">
    <location>
        <begin position="58"/>
        <end position="82"/>
    </location>
</feature>
<evidence type="ECO:0000313" key="6">
    <source>
        <dbReference type="Proteomes" id="UP000214606"/>
    </source>
</evidence>
<dbReference type="PANTHER" id="PTHR33823:SF5">
    <property type="entry name" value="DNAK SUPPRESSOR PROTEIN"/>
    <property type="match status" value="1"/>
</dbReference>
<evidence type="ECO:0000313" key="5">
    <source>
        <dbReference type="Proteomes" id="UP000076476"/>
    </source>
</evidence>
<dbReference type="KEGG" id="apak:AP3564_16580"/>
<feature type="coiled-coil region" evidence="2">
    <location>
        <begin position="8"/>
        <end position="53"/>
    </location>
</feature>
<dbReference type="PROSITE" id="PS51128">
    <property type="entry name" value="ZF_DKSA_2"/>
    <property type="match status" value="1"/>
</dbReference>
<evidence type="ECO:0000256" key="2">
    <source>
        <dbReference type="SAM" id="Coils"/>
    </source>
</evidence>
<reference evidence="3 6" key="2">
    <citation type="submission" date="2016-10" db="EMBL/GenBank/DDBJ databases">
        <title>The whole genome sequencing and assembly of Aeribacillus pallidus KCTC3564 strain.</title>
        <authorList>
            <person name="Lee Y.-J."/>
            <person name="Park M.-K."/>
            <person name="Yi H."/>
            <person name="Bahn Y.-S."/>
            <person name="Kim J.F."/>
            <person name="Lee D.-W."/>
        </authorList>
    </citation>
    <scope>NUCLEOTIDE SEQUENCE [LARGE SCALE GENOMIC DNA]</scope>
    <source>
        <strain evidence="3 6">KCTC3564</strain>
    </source>
</reference>
<dbReference type="RefSeq" id="WP_063388477.1">
    <property type="nucleotide sequence ID" value="NZ_LVHY01000001.1"/>
</dbReference>
<keyword evidence="5" id="KW-1185">Reference proteome</keyword>
<organism evidence="4 5">
    <name type="scientific">Aeribacillus pallidus</name>
    <dbReference type="NCBI Taxonomy" id="33936"/>
    <lineage>
        <taxon>Bacteria</taxon>
        <taxon>Bacillati</taxon>
        <taxon>Bacillota</taxon>
        <taxon>Bacilli</taxon>
        <taxon>Bacillales</taxon>
        <taxon>Bacillaceae</taxon>
        <taxon>Aeribacillus</taxon>
    </lineage>
</organism>
<dbReference type="STRING" id="33936.AZI98_11740"/>
<dbReference type="AlphaFoldDB" id="A0A161Y280"/>
<dbReference type="PANTHER" id="PTHR33823">
    <property type="entry name" value="RNA POLYMERASE-BINDING TRANSCRIPTION FACTOR DKSA-RELATED"/>
    <property type="match status" value="1"/>
</dbReference>
<evidence type="ECO:0000256" key="1">
    <source>
        <dbReference type="PROSITE-ProRule" id="PRU00510"/>
    </source>
</evidence>
<dbReference type="Gene3D" id="1.20.120.910">
    <property type="entry name" value="DksA, coiled-coil domain"/>
    <property type="match status" value="1"/>
</dbReference>